<organism evidence="3 4">
    <name type="scientific">Noviluteimonas caseinilytica</name>
    <dbReference type="NCBI Taxonomy" id="2675101"/>
    <lineage>
        <taxon>Bacteria</taxon>
        <taxon>Pseudomonadati</taxon>
        <taxon>Pseudomonadota</taxon>
        <taxon>Gammaproteobacteria</taxon>
        <taxon>Lysobacterales</taxon>
        <taxon>Lysobacteraceae</taxon>
        <taxon>Noviluteimonas</taxon>
    </lineage>
</organism>
<evidence type="ECO:0000313" key="3">
    <source>
        <dbReference type="EMBL" id="BCT91406.1"/>
    </source>
</evidence>
<reference evidence="3 4" key="1">
    <citation type="submission" date="2021-03" db="EMBL/GenBank/DDBJ databases">
        <title>Complete Genome Sequences of Two Lysobacter Strains Isolated from Sea Water (Lysobacter caseinilyticus) and Soil (Lysobacter helvus) in South Korea.</title>
        <authorList>
            <person name="Watanabe Y."/>
            <person name="Arakawa K."/>
        </authorList>
    </citation>
    <scope>NUCLEOTIDE SEQUENCE [LARGE SCALE GENOMIC DNA]</scope>
    <source>
        <strain evidence="3 4">KVB24</strain>
    </source>
</reference>
<feature type="chain" id="PRO_5045908559" description="SnoaL-like domain-containing protein" evidence="1">
    <location>
        <begin position="25"/>
        <end position="152"/>
    </location>
</feature>
<name>A0ABM7Q2A5_9GAMM</name>
<protein>
    <recommendedName>
        <fullName evidence="2">SnoaL-like domain-containing protein</fullName>
    </recommendedName>
</protein>
<dbReference type="RefSeq" id="WP_213435409.1">
    <property type="nucleotide sequence ID" value="NZ_AP024545.1"/>
</dbReference>
<gene>
    <name evidence="3" type="ORF">LYSCAS_04300</name>
</gene>
<proteinExistence type="predicted"/>
<dbReference type="CDD" id="cd00531">
    <property type="entry name" value="NTF2_like"/>
    <property type="match status" value="1"/>
</dbReference>
<evidence type="ECO:0000313" key="4">
    <source>
        <dbReference type="Proteomes" id="UP000681317"/>
    </source>
</evidence>
<sequence length="152" mass="16067">MQARNRFGAALLTCGLALAGTAAAAEPQSATDCFLAGFRASNADALAPCYAEDAVMWFPGGPMAKGRTAIRDGFAGYFAGATVKDATLTQLGEEAMGDTRVTWGTYVVNLVDKKTQAASVERGRYTDVQKKIDGRWVYIVDHPSDDPAPAAK</sequence>
<accession>A0ABM7Q2A5</accession>
<feature type="domain" description="SnoaL-like" evidence="2">
    <location>
        <begin position="34"/>
        <end position="138"/>
    </location>
</feature>
<dbReference type="InterPro" id="IPR032710">
    <property type="entry name" value="NTF2-like_dom_sf"/>
</dbReference>
<dbReference type="EMBL" id="AP024545">
    <property type="protein sequence ID" value="BCT91406.1"/>
    <property type="molecule type" value="Genomic_DNA"/>
</dbReference>
<keyword evidence="4" id="KW-1185">Reference proteome</keyword>
<keyword evidence="1" id="KW-0732">Signal</keyword>
<dbReference type="Gene3D" id="3.10.450.50">
    <property type="match status" value="1"/>
</dbReference>
<evidence type="ECO:0000259" key="2">
    <source>
        <dbReference type="Pfam" id="PF12680"/>
    </source>
</evidence>
<dbReference type="SUPFAM" id="SSF54427">
    <property type="entry name" value="NTF2-like"/>
    <property type="match status" value="1"/>
</dbReference>
<feature type="signal peptide" evidence="1">
    <location>
        <begin position="1"/>
        <end position="24"/>
    </location>
</feature>
<evidence type="ECO:0000256" key="1">
    <source>
        <dbReference type="SAM" id="SignalP"/>
    </source>
</evidence>
<dbReference type="InterPro" id="IPR037401">
    <property type="entry name" value="SnoaL-like"/>
</dbReference>
<dbReference type="Pfam" id="PF12680">
    <property type="entry name" value="SnoaL_2"/>
    <property type="match status" value="1"/>
</dbReference>
<dbReference type="Proteomes" id="UP000681317">
    <property type="component" value="Chromosome"/>
</dbReference>